<dbReference type="SMART" id="SM00065">
    <property type="entry name" value="GAF"/>
    <property type="match status" value="1"/>
</dbReference>
<dbReference type="InterPro" id="IPR001633">
    <property type="entry name" value="EAL_dom"/>
</dbReference>
<sequence length="1032" mass="115042">MAIALASKFRALFCIGLLGLIGNAWAAEVRVGVYENSPKIFTDAKGIPSGILIDILKAIADKEGWQLSYVRCEWEACLKKLETGGIDLMPDVAYSADRDRHFDFHATPALYSWSQLYRRSDVEISSILDLKGRRIALLGGGIQEKAFADMLAGFNIDAQLIRTRTVEDAFRLTQSGQADAAISNQYYGEFHKFKFNLVETPIIFQPARLYYATAQGRRADLLNGIEKHLSAWHNDPDSPYFAIIKRWGGQAPEAFIPPVLWEALIAAIGLLLAAMLGVVVLRRQVRAKTRELSLSNAELRRSSGLYAALSQCNKAIVHSANETELYPRICRSAVESGGMKMAWVGKVDAQTRQVTPVASFGTGTEYLENLRIPLDGDDPAAQGPTATSLRENKPFWCQDFAHDPATAPWHERGAHFGWGASASIPLSCRGAVVGALTLYAGEPNAFDEAARDLLLEMGMDISFALDRFASEAEREEIEKSLVQLSQAVEQSPDTVIITDLDANIQYANQTFTNVTGYTAGEVIGSNPRIFKSDKTPQKTYDDMWAHLTRGELWRGELINRRKDGSEHVESATIFPVRQSDGRITNYLAIKEDITEKRQNEERIESLAHFDQLTGLPNRVLLDDRFKFAISLAQRSGEKLAVMYLDLDNFKTINDTLGHSIGDQLLMEVAKRLKATLREEDTVSRQGGDEFFLVLPGTDENGAANVATKLMEAVSRPCQIEQHELVSTASIGIAVYPHDGEDFEMLFKNADAAMFRAKQDGRNNFRFFTPEMQTHSVRILQLSSALRHALARNQLQLQYQPQVSIRDGRIIGAEALLRWQHPEFGLVSPAEFIPLAENNGQIVQIGEWVLNTATRQLKEWMDQGLPPMVMAVNLSAAQFRQPNLVDRVTRILGEAGLAHQYLELELTEAVAMHDPLAAIKTMDELHACGIHMSIDDFGTGYSSLSYFKRFKVYKLKIDQSFVRDITRDPDDKAIVTAIINLARSLGIRTIAEGVETSEQLAYLRQVGCDEVQGYYFSEPLPAESFAAYLKEQK</sequence>
<dbReference type="Pfam" id="PF13426">
    <property type="entry name" value="PAS_9"/>
    <property type="match status" value="1"/>
</dbReference>
<dbReference type="SUPFAM" id="SSF55785">
    <property type="entry name" value="PYP-like sensor domain (PAS domain)"/>
    <property type="match status" value="1"/>
</dbReference>
<feature type="signal peptide" evidence="2">
    <location>
        <begin position="1"/>
        <end position="26"/>
    </location>
</feature>
<dbReference type="Pfam" id="PF00563">
    <property type="entry name" value="EAL"/>
    <property type="match status" value="1"/>
</dbReference>
<dbReference type="SMART" id="SM00267">
    <property type="entry name" value="GGDEF"/>
    <property type="match status" value="1"/>
</dbReference>
<dbReference type="InterPro" id="IPR001610">
    <property type="entry name" value="PAC"/>
</dbReference>
<dbReference type="Pfam" id="PF00497">
    <property type="entry name" value="SBP_bac_3"/>
    <property type="match status" value="1"/>
</dbReference>
<dbReference type="CDD" id="cd01948">
    <property type="entry name" value="EAL"/>
    <property type="match status" value="1"/>
</dbReference>
<dbReference type="AlphaFoldDB" id="A0AAN1VZE8"/>
<dbReference type="CDD" id="cd01949">
    <property type="entry name" value="GGDEF"/>
    <property type="match status" value="1"/>
</dbReference>
<evidence type="ECO:0000259" key="5">
    <source>
        <dbReference type="PROSITE" id="PS50883"/>
    </source>
</evidence>
<dbReference type="Pfam" id="PF00990">
    <property type="entry name" value="GGDEF"/>
    <property type="match status" value="1"/>
</dbReference>
<dbReference type="SMART" id="SM00086">
    <property type="entry name" value="PAC"/>
    <property type="match status" value="1"/>
</dbReference>
<dbReference type="Gene3D" id="3.30.70.270">
    <property type="match status" value="1"/>
</dbReference>
<dbReference type="InterPro" id="IPR029016">
    <property type="entry name" value="GAF-like_dom_sf"/>
</dbReference>
<dbReference type="SMART" id="SM00062">
    <property type="entry name" value="PBPb"/>
    <property type="match status" value="1"/>
</dbReference>
<dbReference type="InterPro" id="IPR043128">
    <property type="entry name" value="Rev_trsase/Diguanyl_cyclase"/>
</dbReference>
<dbReference type="GO" id="GO:0071111">
    <property type="term" value="F:cyclic-guanylate-specific phosphodiesterase activity"/>
    <property type="evidence" value="ECO:0007669"/>
    <property type="project" value="UniProtKB-EC"/>
</dbReference>
<keyword evidence="8" id="KW-1185">Reference proteome</keyword>
<dbReference type="InterPro" id="IPR000160">
    <property type="entry name" value="GGDEF_dom"/>
</dbReference>
<dbReference type="InterPro" id="IPR000014">
    <property type="entry name" value="PAS"/>
</dbReference>
<dbReference type="PROSITE" id="PS50112">
    <property type="entry name" value="PAS"/>
    <property type="match status" value="1"/>
</dbReference>
<dbReference type="SUPFAM" id="SSF141868">
    <property type="entry name" value="EAL domain-like"/>
    <property type="match status" value="1"/>
</dbReference>
<comment type="catalytic activity">
    <reaction evidence="1">
        <text>3',3'-c-di-GMP + H2O = 5'-phosphoguanylyl(3'-&gt;5')guanosine + H(+)</text>
        <dbReference type="Rhea" id="RHEA:24902"/>
        <dbReference type="ChEBI" id="CHEBI:15377"/>
        <dbReference type="ChEBI" id="CHEBI:15378"/>
        <dbReference type="ChEBI" id="CHEBI:58754"/>
        <dbReference type="ChEBI" id="CHEBI:58805"/>
        <dbReference type="EC" id="3.1.4.52"/>
    </reaction>
    <physiologicalReaction direction="left-to-right" evidence="1">
        <dbReference type="Rhea" id="RHEA:24903"/>
    </physiologicalReaction>
</comment>
<dbReference type="InterPro" id="IPR029787">
    <property type="entry name" value="Nucleotide_cyclase"/>
</dbReference>
<keyword evidence="2" id="KW-0732">Signal</keyword>
<dbReference type="CDD" id="cd00130">
    <property type="entry name" value="PAS"/>
    <property type="match status" value="1"/>
</dbReference>
<dbReference type="PROSITE" id="PS50883">
    <property type="entry name" value="EAL"/>
    <property type="match status" value="1"/>
</dbReference>
<dbReference type="KEGG" id="fku:FGKAn22_10260"/>
<dbReference type="NCBIfam" id="TIGR00254">
    <property type="entry name" value="GGDEF"/>
    <property type="match status" value="1"/>
</dbReference>
<dbReference type="Pfam" id="PF13185">
    <property type="entry name" value="GAF_2"/>
    <property type="match status" value="1"/>
</dbReference>
<dbReference type="Proteomes" id="UP001319121">
    <property type="component" value="Chromosome"/>
</dbReference>
<evidence type="ECO:0000259" key="6">
    <source>
        <dbReference type="PROSITE" id="PS50887"/>
    </source>
</evidence>
<feature type="chain" id="PRO_5042983400" description="Diguanylate cyclase" evidence="2">
    <location>
        <begin position="27"/>
        <end position="1032"/>
    </location>
</feature>
<dbReference type="InterPro" id="IPR000700">
    <property type="entry name" value="PAS-assoc_C"/>
</dbReference>
<dbReference type="PANTHER" id="PTHR44757:SF2">
    <property type="entry name" value="BIOFILM ARCHITECTURE MAINTENANCE PROTEIN MBAA"/>
    <property type="match status" value="1"/>
</dbReference>
<dbReference type="PROSITE" id="PS50887">
    <property type="entry name" value="GGDEF"/>
    <property type="match status" value="1"/>
</dbReference>
<dbReference type="PROSITE" id="PS50113">
    <property type="entry name" value="PAC"/>
    <property type="match status" value="1"/>
</dbReference>
<protein>
    <recommendedName>
        <fullName evidence="9">Diguanylate cyclase</fullName>
    </recommendedName>
</protein>
<evidence type="ECO:0000256" key="2">
    <source>
        <dbReference type="SAM" id="SignalP"/>
    </source>
</evidence>
<proteinExistence type="predicted"/>
<evidence type="ECO:0008006" key="9">
    <source>
        <dbReference type="Google" id="ProtNLM"/>
    </source>
</evidence>
<dbReference type="SUPFAM" id="SSF55073">
    <property type="entry name" value="Nucleotide cyclase"/>
    <property type="match status" value="1"/>
</dbReference>
<dbReference type="InterPro" id="IPR001638">
    <property type="entry name" value="Solute-binding_3/MltF_N"/>
</dbReference>
<organism evidence="7 8">
    <name type="scientific">Ferrigenium kumadai</name>
    <dbReference type="NCBI Taxonomy" id="1682490"/>
    <lineage>
        <taxon>Bacteria</taxon>
        <taxon>Pseudomonadati</taxon>
        <taxon>Pseudomonadota</taxon>
        <taxon>Betaproteobacteria</taxon>
        <taxon>Nitrosomonadales</taxon>
        <taxon>Gallionellaceae</taxon>
        <taxon>Ferrigenium</taxon>
    </lineage>
</organism>
<feature type="domain" description="GGDEF" evidence="6">
    <location>
        <begin position="637"/>
        <end position="769"/>
    </location>
</feature>
<dbReference type="InterPro" id="IPR035919">
    <property type="entry name" value="EAL_sf"/>
</dbReference>
<evidence type="ECO:0000259" key="3">
    <source>
        <dbReference type="PROSITE" id="PS50112"/>
    </source>
</evidence>
<dbReference type="SMART" id="SM00052">
    <property type="entry name" value="EAL"/>
    <property type="match status" value="1"/>
</dbReference>
<feature type="domain" description="PAS" evidence="3">
    <location>
        <begin position="480"/>
        <end position="526"/>
    </location>
</feature>
<evidence type="ECO:0000313" key="8">
    <source>
        <dbReference type="Proteomes" id="UP001319121"/>
    </source>
</evidence>
<dbReference type="Gene3D" id="3.30.450.40">
    <property type="match status" value="1"/>
</dbReference>
<dbReference type="Gene3D" id="3.30.450.20">
    <property type="entry name" value="PAS domain"/>
    <property type="match status" value="1"/>
</dbReference>
<gene>
    <name evidence="7" type="ORF">FGKAn22_10260</name>
</gene>
<dbReference type="SMART" id="SM00091">
    <property type="entry name" value="PAS"/>
    <property type="match status" value="1"/>
</dbReference>
<evidence type="ECO:0000259" key="4">
    <source>
        <dbReference type="PROSITE" id="PS50113"/>
    </source>
</evidence>
<dbReference type="PANTHER" id="PTHR44757">
    <property type="entry name" value="DIGUANYLATE CYCLASE DGCP"/>
    <property type="match status" value="1"/>
</dbReference>
<dbReference type="InterPro" id="IPR035965">
    <property type="entry name" value="PAS-like_dom_sf"/>
</dbReference>
<dbReference type="FunFam" id="3.30.70.270:FF:000001">
    <property type="entry name" value="Diguanylate cyclase domain protein"/>
    <property type="match status" value="1"/>
</dbReference>
<dbReference type="InterPro" id="IPR052155">
    <property type="entry name" value="Biofilm_reg_signaling"/>
</dbReference>
<dbReference type="GO" id="GO:0071732">
    <property type="term" value="P:cellular response to nitric oxide"/>
    <property type="evidence" value="ECO:0007669"/>
    <property type="project" value="UniProtKB-ARBA"/>
</dbReference>
<dbReference type="FunFam" id="3.20.20.450:FF:000001">
    <property type="entry name" value="Cyclic di-GMP phosphodiesterase yahA"/>
    <property type="match status" value="1"/>
</dbReference>
<feature type="domain" description="EAL" evidence="5">
    <location>
        <begin position="778"/>
        <end position="1032"/>
    </location>
</feature>
<dbReference type="EMBL" id="AP019536">
    <property type="protein sequence ID" value="BBI99333.1"/>
    <property type="molecule type" value="Genomic_DNA"/>
</dbReference>
<accession>A0AAN1VZE8</accession>
<evidence type="ECO:0000313" key="7">
    <source>
        <dbReference type="EMBL" id="BBI99333.1"/>
    </source>
</evidence>
<dbReference type="Gene3D" id="3.40.190.10">
    <property type="entry name" value="Periplasmic binding protein-like II"/>
    <property type="match status" value="2"/>
</dbReference>
<dbReference type="NCBIfam" id="TIGR00229">
    <property type="entry name" value="sensory_box"/>
    <property type="match status" value="1"/>
</dbReference>
<reference evidence="7 8" key="1">
    <citation type="submission" date="2019-03" db="EMBL/GenBank/DDBJ databases">
        <title>Complete genome sequence of Ferrigenium kumadai strain An22, a microaerophilic iron-oxidizing bacterium isolated from a paddy field soil.</title>
        <authorList>
            <person name="Watanabe T."/>
            <person name="Asakawa S."/>
        </authorList>
    </citation>
    <scope>NUCLEOTIDE SEQUENCE [LARGE SCALE GENOMIC DNA]</scope>
    <source>
        <strain evidence="7 8">An22</strain>
    </source>
</reference>
<dbReference type="RefSeq" id="WP_246487465.1">
    <property type="nucleotide sequence ID" value="NZ_AP019536.1"/>
</dbReference>
<dbReference type="Gene3D" id="3.20.20.450">
    <property type="entry name" value="EAL domain"/>
    <property type="match status" value="1"/>
</dbReference>
<feature type="domain" description="PAC" evidence="4">
    <location>
        <begin position="551"/>
        <end position="605"/>
    </location>
</feature>
<dbReference type="InterPro" id="IPR003018">
    <property type="entry name" value="GAF"/>
</dbReference>
<name>A0AAN1VZE8_9PROT</name>
<dbReference type="SUPFAM" id="SSF55781">
    <property type="entry name" value="GAF domain-like"/>
    <property type="match status" value="1"/>
</dbReference>
<evidence type="ECO:0000256" key="1">
    <source>
        <dbReference type="ARBA" id="ARBA00051114"/>
    </source>
</evidence>
<dbReference type="SUPFAM" id="SSF53850">
    <property type="entry name" value="Periplasmic binding protein-like II"/>
    <property type="match status" value="1"/>
</dbReference>